<dbReference type="Proteomes" id="UP000663828">
    <property type="component" value="Unassembled WGS sequence"/>
</dbReference>
<sequence>MKYNKHKPTTAVSQSKLNKSTVNLSHSNENASFFRRLLQSLFQIDLQNDRLCTCQSLNRNGNAFTNDNENQQLYPHMSKVYDGDTDLLEHVHIIMSTIKPEYSIREQDESMEQRRHRRTRVSKQRAKVLITEYCSRKIVDKIKISANKRNYSSLCFSFINPFRMC</sequence>
<gene>
    <name evidence="2" type="ORF">EDS130_LOCUS13166</name>
    <name evidence="1" type="ORF">XAT740_LOCUS8324</name>
</gene>
<dbReference type="AlphaFoldDB" id="A0A814A0Y0"/>
<evidence type="ECO:0000313" key="2">
    <source>
        <dbReference type="EMBL" id="CAF0966873.1"/>
    </source>
</evidence>
<dbReference type="Proteomes" id="UP000663852">
    <property type="component" value="Unassembled WGS sequence"/>
</dbReference>
<dbReference type="EMBL" id="CAJNOJ010000051">
    <property type="protein sequence ID" value="CAF0966873.1"/>
    <property type="molecule type" value="Genomic_DNA"/>
</dbReference>
<comment type="caution">
    <text evidence="1">The sequence shown here is derived from an EMBL/GenBank/DDBJ whole genome shotgun (WGS) entry which is preliminary data.</text>
</comment>
<evidence type="ECO:0000313" key="3">
    <source>
        <dbReference type="Proteomes" id="UP000663828"/>
    </source>
</evidence>
<accession>A0A814A0Y0</accession>
<proteinExistence type="predicted"/>
<keyword evidence="3" id="KW-1185">Reference proteome</keyword>
<protein>
    <submittedName>
        <fullName evidence="1">Uncharacterized protein</fullName>
    </submittedName>
</protein>
<dbReference type="EMBL" id="CAJNOR010000414">
    <property type="protein sequence ID" value="CAF0906920.1"/>
    <property type="molecule type" value="Genomic_DNA"/>
</dbReference>
<organism evidence="1 3">
    <name type="scientific">Adineta ricciae</name>
    <name type="common">Rotifer</name>
    <dbReference type="NCBI Taxonomy" id="249248"/>
    <lineage>
        <taxon>Eukaryota</taxon>
        <taxon>Metazoa</taxon>
        <taxon>Spiralia</taxon>
        <taxon>Gnathifera</taxon>
        <taxon>Rotifera</taxon>
        <taxon>Eurotatoria</taxon>
        <taxon>Bdelloidea</taxon>
        <taxon>Adinetida</taxon>
        <taxon>Adinetidae</taxon>
        <taxon>Adineta</taxon>
    </lineage>
</organism>
<name>A0A814A0Y0_ADIRI</name>
<dbReference type="OrthoDB" id="9992768at2759"/>
<reference evidence="1" key="1">
    <citation type="submission" date="2021-02" db="EMBL/GenBank/DDBJ databases">
        <authorList>
            <person name="Nowell W R."/>
        </authorList>
    </citation>
    <scope>NUCLEOTIDE SEQUENCE</scope>
</reference>
<evidence type="ECO:0000313" key="1">
    <source>
        <dbReference type="EMBL" id="CAF0906920.1"/>
    </source>
</evidence>